<proteinExistence type="predicted"/>
<organism evidence="2 3">
    <name type="scientific">Galerina marginata (strain CBS 339.88)</name>
    <dbReference type="NCBI Taxonomy" id="685588"/>
    <lineage>
        <taxon>Eukaryota</taxon>
        <taxon>Fungi</taxon>
        <taxon>Dikarya</taxon>
        <taxon>Basidiomycota</taxon>
        <taxon>Agaricomycotina</taxon>
        <taxon>Agaricomycetes</taxon>
        <taxon>Agaricomycetidae</taxon>
        <taxon>Agaricales</taxon>
        <taxon>Agaricineae</taxon>
        <taxon>Strophariaceae</taxon>
        <taxon>Galerina</taxon>
    </lineage>
</organism>
<accession>A0A067S8T0</accession>
<evidence type="ECO:0000256" key="1">
    <source>
        <dbReference type="SAM" id="MobiDB-lite"/>
    </source>
</evidence>
<evidence type="ECO:0000313" key="2">
    <source>
        <dbReference type="EMBL" id="KDR66332.1"/>
    </source>
</evidence>
<gene>
    <name evidence="2" type="ORF">GALMADRAFT_1157171</name>
</gene>
<evidence type="ECO:0000313" key="3">
    <source>
        <dbReference type="Proteomes" id="UP000027222"/>
    </source>
</evidence>
<dbReference type="HOGENOM" id="CLU_1635531_0_0_1"/>
<protein>
    <submittedName>
        <fullName evidence="2">Uncharacterized protein</fullName>
    </submittedName>
</protein>
<reference evidence="3" key="1">
    <citation type="journal article" date="2014" name="Proc. Natl. Acad. Sci. U.S.A.">
        <title>Extensive sampling of basidiomycete genomes demonstrates inadequacy of the white-rot/brown-rot paradigm for wood decay fungi.</title>
        <authorList>
            <person name="Riley R."/>
            <person name="Salamov A.A."/>
            <person name="Brown D.W."/>
            <person name="Nagy L.G."/>
            <person name="Floudas D."/>
            <person name="Held B.W."/>
            <person name="Levasseur A."/>
            <person name="Lombard V."/>
            <person name="Morin E."/>
            <person name="Otillar R."/>
            <person name="Lindquist E.A."/>
            <person name="Sun H."/>
            <person name="LaButti K.M."/>
            <person name="Schmutz J."/>
            <person name="Jabbour D."/>
            <person name="Luo H."/>
            <person name="Baker S.E."/>
            <person name="Pisabarro A.G."/>
            <person name="Walton J.D."/>
            <person name="Blanchette R.A."/>
            <person name="Henrissat B."/>
            <person name="Martin F."/>
            <person name="Cullen D."/>
            <person name="Hibbett D.S."/>
            <person name="Grigoriev I.V."/>
        </authorList>
    </citation>
    <scope>NUCLEOTIDE SEQUENCE [LARGE SCALE GENOMIC DNA]</scope>
    <source>
        <strain evidence="3">CBS 339.88</strain>
    </source>
</reference>
<name>A0A067S8T0_GALM3</name>
<dbReference type="AlphaFoldDB" id="A0A067S8T0"/>
<dbReference type="EMBL" id="KL142424">
    <property type="protein sequence ID" value="KDR66332.1"/>
    <property type="molecule type" value="Genomic_DNA"/>
</dbReference>
<dbReference type="Proteomes" id="UP000027222">
    <property type="component" value="Unassembled WGS sequence"/>
</dbReference>
<sequence>MMQRNGQLAGRRSGSGDGCDRWGAAGPRISHDMIVVVPVGRGLTRVGIGGGKESSSSRETRAGTYWAGLPLQGPPLVFLIPLWLPESAPSSSTSDGVGFRPLASLHAFRRGEAHDGSILGLAASWPVVSPGSRIRCWPNWGEMWKGGGRKYEMSSNFEHDHR</sequence>
<feature type="region of interest" description="Disordered" evidence="1">
    <location>
        <begin position="1"/>
        <end position="22"/>
    </location>
</feature>
<keyword evidence="3" id="KW-1185">Reference proteome</keyword>